<dbReference type="Proteomes" id="UP000826661">
    <property type="component" value="Chromosome VI"/>
</dbReference>
<evidence type="ECO:0000313" key="2">
    <source>
        <dbReference type="EMBL" id="QYT04244.1"/>
    </source>
</evidence>
<organism evidence="2 3">
    <name type="scientific">Trichoderma simmonsii</name>
    <dbReference type="NCBI Taxonomy" id="1491479"/>
    <lineage>
        <taxon>Eukaryota</taxon>
        <taxon>Fungi</taxon>
        <taxon>Dikarya</taxon>
        <taxon>Ascomycota</taxon>
        <taxon>Pezizomycotina</taxon>
        <taxon>Sordariomycetes</taxon>
        <taxon>Hypocreomycetidae</taxon>
        <taxon>Hypocreales</taxon>
        <taxon>Hypocreaceae</taxon>
        <taxon>Trichoderma</taxon>
    </lineage>
</organism>
<gene>
    <name evidence="2" type="ORF">H0G86_011166</name>
</gene>
<feature type="region of interest" description="Disordered" evidence="1">
    <location>
        <begin position="1"/>
        <end position="21"/>
    </location>
</feature>
<name>A0A8G0LL19_9HYPO</name>
<evidence type="ECO:0008006" key="4">
    <source>
        <dbReference type="Google" id="ProtNLM"/>
    </source>
</evidence>
<dbReference type="InterPro" id="IPR009836">
    <property type="entry name" value="GRDP-like"/>
</dbReference>
<dbReference type="EMBL" id="CP075869">
    <property type="protein sequence ID" value="QYT04244.1"/>
    <property type="molecule type" value="Genomic_DNA"/>
</dbReference>
<dbReference type="AlphaFoldDB" id="A0A8G0LL19"/>
<dbReference type="Pfam" id="PF07173">
    <property type="entry name" value="GRDP-like"/>
    <property type="match status" value="1"/>
</dbReference>
<keyword evidence="3" id="KW-1185">Reference proteome</keyword>
<evidence type="ECO:0000256" key="1">
    <source>
        <dbReference type="SAM" id="MobiDB-lite"/>
    </source>
</evidence>
<dbReference type="PANTHER" id="PTHR34365">
    <property type="entry name" value="ENOLASE (DUF1399)"/>
    <property type="match status" value="1"/>
</dbReference>
<reference evidence="2 3" key="1">
    <citation type="journal article" date="2021" name="BMC Genomics">
        <title>Telomere-to-telomere genome assembly of asparaginase-producing Trichoderma simmonsii.</title>
        <authorList>
            <person name="Chung D."/>
            <person name="Kwon Y.M."/>
            <person name="Yang Y."/>
        </authorList>
    </citation>
    <scope>NUCLEOTIDE SEQUENCE [LARGE SCALE GENOMIC DNA]</scope>
    <source>
        <strain evidence="2 3">GH-Sj1</strain>
    </source>
</reference>
<dbReference type="PANTHER" id="PTHR34365:SF7">
    <property type="entry name" value="GLYCINE-RICH DOMAIN-CONTAINING PROTEIN 1"/>
    <property type="match status" value="1"/>
</dbReference>
<proteinExistence type="predicted"/>
<accession>A0A8G0LL19</accession>
<evidence type="ECO:0000313" key="3">
    <source>
        <dbReference type="Proteomes" id="UP000826661"/>
    </source>
</evidence>
<sequence>MTKEASNGQAPPDGEAPPSYTTATEDVLDATDASQNIDVTTAFANLSLSSGPSTGGPNVDTTLAHLKLLHAIDTLKEDVGYTDGLFGIFDSRATWDSEILHGAALPPGVQLDKLGEGDKEKLALSRLREKRWAIFLARAVDRYEAWWHAMAQTKTMLTEEDMSTPDSPKYVAFSTSGKPLGWTRDSVPPLDVLMVMHAHMLNPRAFLEDTMRAGFVEYWTAGMPWKAVSEGITVNFEESPSEVAKNNWLRTGRQWNNSADPMVKTLKCPWCKVDMQVPWTTCGAVEDADSSIPIGILGSGYGDGNFSHQCPSCDKAINKEILSLSKFVHDTTLLLGKDVPMPGTLLDISSGQPALTPNPLVVPNFTRMFPNRMIKHELRIKIVELLDPKSMAVPTLDVDLAWHTHQLSPQDYYTYTVKETLKFIDHDDKIEEGELSDAFEWTTKTYQELFKEVYSECTCWYCESIRVSQGSKLGKMFNVSSSQKLADTFHDSGTAKLCPPDNSAHISAHNSVRTLETPERAKFTAYIRARQNRRLNEAYQKAAKRAEKKGRALPPRDEYYDHWGYNYYSKKEIPPHVEPCAA</sequence>
<protein>
    <recommendedName>
        <fullName evidence="4">Alpha-ketoglutarate-dependent sulfonate dioxygenase</fullName>
    </recommendedName>
</protein>